<keyword evidence="2" id="KW-0812">Transmembrane</keyword>
<evidence type="ECO:0000256" key="3">
    <source>
        <dbReference type="ARBA" id="ARBA00022792"/>
    </source>
</evidence>
<dbReference type="Pfam" id="PF07766">
    <property type="entry name" value="LETM1_RBD"/>
    <property type="match status" value="1"/>
</dbReference>
<evidence type="ECO:0000256" key="1">
    <source>
        <dbReference type="ARBA" id="ARBA00004434"/>
    </source>
</evidence>
<dbReference type="GO" id="GO:0043022">
    <property type="term" value="F:ribosome binding"/>
    <property type="evidence" value="ECO:0007669"/>
    <property type="project" value="InterPro"/>
</dbReference>
<dbReference type="PANTHER" id="PTHR14009:SF1">
    <property type="entry name" value="MITOCHONDRIAL PROTON_CALCIUM EXCHANGER PROTEIN"/>
    <property type="match status" value="1"/>
</dbReference>
<sequence>MNLEEDRLPSLAEVVCCAPVGLAGKIERRMRDFLWKGYCKDNATHLISLYSGKCTLGRIRGVKKGESVKALSLSWEQVCRPKKFRGFGNWIKDDDKMIQAEGIESLSEKELILACRERGILRSCSVEEMREELHDWLDLYLIRSLSSSLLILSRAFLVHGKVKPEVALQATLSSLPDEVVDNVGVTALPSEDPVAECRRKLEFLEMQEELIKEEEEKEEKEQAKLKQSFSKKLDVALER</sequence>
<dbReference type="eggNOG" id="KOG1043">
    <property type="taxonomic scope" value="Eukaryota"/>
</dbReference>
<evidence type="ECO:0000256" key="7">
    <source>
        <dbReference type="PROSITE-ProRule" id="PRU01094"/>
    </source>
</evidence>
<comment type="subcellular location">
    <subcellularLocation>
        <location evidence="1">Mitochondrion inner membrane</location>
        <topology evidence="1">Single-pass membrane protein</topology>
    </subcellularLocation>
</comment>
<dbReference type="PROSITE" id="PS51758">
    <property type="entry name" value="LETM1_RBD"/>
    <property type="match status" value="1"/>
</dbReference>
<dbReference type="GO" id="GO:0030003">
    <property type="term" value="P:intracellular monoatomic cation homeostasis"/>
    <property type="evidence" value="ECO:0007669"/>
    <property type="project" value="TreeGrafter"/>
</dbReference>
<name>W9SE50_9ROSA</name>
<keyword evidence="5 7" id="KW-0496">Mitochondrion</keyword>
<dbReference type="GO" id="GO:0005743">
    <property type="term" value="C:mitochondrial inner membrane"/>
    <property type="evidence" value="ECO:0007669"/>
    <property type="project" value="UniProtKB-SubCell"/>
</dbReference>
<organism evidence="10 11">
    <name type="scientific">Morus notabilis</name>
    <dbReference type="NCBI Taxonomy" id="981085"/>
    <lineage>
        <taxon>Eukaryota</taxon>
        <taxon>Viridiplantae</taxon>
        <taxon>Streptophyta</taxon>
        <taxon>Embryophyta</taxon>
        <taxon>Tracheophyta</taxon>
        <taxon>Spermatophyta</taxon>
        <taxon>Magnoliopsida</taxon>
        <taxon>eudicotyledons</taxon>
        <taxon>Gunneridae</taxon>
        <taxon>Pentapetalae</taxon>
        <taxon>rosids</taxon>
        <taxon>fabids</taxon>
        <taxon>Rosales</taxon>
        <taxon>Moraceae</taxon>
        <taxon>Moreae</taxon>
        <taxon>Morus</taxon>
    </lineage>
</organism>
<feature type="coiled-coil region" evidence="8">
    <location>
        <begin position="194"/>
        <end position="231"/>
    </location>
</feature>
<evidence type="ECO:0000259" key="9">
    <source>
        <dbReference type="PROSITE" id="PS51758"/>
    </source>
</evidence>
<dbReference type="EMBL" id="KE346160">
    <property type="protein sequence ID" value="EXC28033.1"/>
    <property type="molecule type" value="Genomic_DNA"/>
</dbReference>
<evidence type="ECO:0000256" key="5">
    <source>
        <dbReference type="ARBA" id="ARBA00023128"/>
    </source>
</evidence>
<feature type="domain" description="Letm1 RBD" evidence="9">
    <location>
        <begin position="1"/>
        <end position="192"/>
    </location>
</feature>
<protein>
    <recommendedName>
        <fullName evidence="9">Letm1 RBD domain-containing protein</fullName>
    </recommendedName>
</protein>
<dbReference type="AlphaFoldDB" id="W9SE50"/>
<keyword evidence="6" id="KW-0472">Membrane</keyword>
<evidence type="ECO:0000256" key="8">
    <source>
        <dbReference type="SAM" id="Coils"/>
    </source>
</evidence>
<keyword evidence="11" id="KW-1185">Reference proteome</keyword>
<dbReference type="InterPro" id="IPR044202">
    <property type="entry name" value="LETM1/MDM38-like"/>
</dbReference>
<keyword evidence="4" id="KW-1133">Transmembrane helix</keyword>
<evidence type="ECO:0000256" key="6">
    <source>
        <dbReference type="ARBA" id="ARBA00023136"/>
    </source>
</evidence>
<gene>
    <name evidence="10" type="ORF">L484_022266</name>
</gene>
<dbReference type="Proteomes" id="UP000030645">
    <property type="component" value="Unassembled WGS sequence"/>
</dbReference>
<keyword evidence="3" id="KW-0999">Mitochondrion inner membrane</keyword>
<dbReference type="InterPro" id="IPR033122">
    <property type="entry name" value="LETM1-like_RBD"/>
</dbReference>
<dbReference type="PANTHER" id="PTHR14009">
    <property type="entry name" value="LEUCINE ZIPPER-EF-HAND CONTAINING TRANSMEMBRANE PROTEIN"/>
    <property type="match status" value="1"/>
</dbReference>
<keyword evidence="8" id="KW-0175">Coiled coil</keyword>
<proteinExistence type="predicted"/>
<evidence type="ECO:0000256" key="2">
    <source>
        <dbReference type="ARBA" id="ARBA00022692"/>
    </source>
</evidence>
<evidence type="ECO:0000313" key="11">
    <source>
        <dbReference type="Proteomes" id="UP000030645"/>
    </source>
</evidence>
<evidence type="ECO:0000313" key="10">
    <source>
        <dbReference type="EMBL" id="EXC28033.1"/>
    </source>
</evidence>
<evidence type="ECO:0000256" key="4">
    <source>
        <dbReference type="ARBA" id="ARBA00022989"/>
    </source>
</evidence>
<reference evidence="11" key="1">
    <citation type="submission" date="2013-01" db="EMBL/GenBank/DDBJ databases">
        <title>Draft Genome Sequence of a Mulberry Tree, Morus notabilis C.K. Schneid.</title>
        <authorList>
            <person name="He N."/>
            <person name="Zhao S."/>
        </authorList>
    </citation>
    <scope>NUCLEOTIDE SEQUENCE</scope>
</reference>
<accession>W9SE50</accession>